<protein>
    <submittedName>
        <fullName evidence="2">Uncharacterized protein</fullName>
    </submittedName>
</protein>
<dbReference type="Proteomes" id="UP000242474">
    <property type="component" value="Unassembled WGS sequence"/>
</dbReference>
<proteinExistence type="predicted"/>
<sequence length="197" mass="22176">MNIYDSGKIKYTVAVFYKPGENPAIARCEEELTYDGIVSKINEGAPEIKEAGIEQGFLYGDGYSRKGWMSDGNVVALASQNPWSSDFDSADQTLWEGKGVIDASRILGMRFSQSKVFHFYCHPICRRLEVLDDAYKLVNRVVDPNNSGEDDKTIAHRKIMVYNKAIENIDGLIKDEGPSEAGKEKLKEIKKEFESKH</sequence>
<dbReference type="EMBL" id="KZ303486">
    <property type="protein sequence ID" value="PIA19730.1"/>
    <property type="molecule type" value="Genomic_DNA"/>
</dbReference>
<evidence type="ECO:0000313" key="3">
    <source>
        <dbReference type="Proteomes" id="UP000242474"/>
    </source>
</evidence>
<dbReference type="AlphaFoldDB" id="A0A2G5BL50"/>
<reference evidence="2 3" key="1">
    <citation type="journal article" date="2015" name="Genome Biol. Evol.">
        <title>Phylogenomic analyses indicate that early fungi evolved digesting cell walls of algal ancestors of land plants.</title>
        <authorList>
            <person name="Chang Y."/>
            <person name="Wang S."/>
            <person name="Sekimoto S."/>
            <person name="Aerts A.L."/>
            <person name="Choi C."/>
            <person name="Clum A."/>
            <person name="LaButti K.M."/>
            <person name="Lindquist E.A."/>
            <person name="Yee Ngan C."/>
            <person name="Ohm R.A."/>
            <person name="Salamov A.A."/>
            <person name="Grigoriev I.V."/>
            <person name="Spatafora J.W."/>
            <person name="Berbee M.L."/>
        </authorList>
    </citation>
    <scope>NUCLEOTIDE SEQUENCE [LARGE SCALE GENOMIC DNA]</scope>
    <source>
        <strain evidence="2 3">NRRL 1564</strain>
    </source>
</reference>
<name>A0A2G5BL50_COERN</name>
<feature type="region of interest" description="Disordered" evidence="1">
    <location>
        <begin position="177"/>
        <end position="197"/>
    </location>
</feature>
<gene>
    <name evidence="2" type="ORF">COEREDRAFT_84344</name>
</gene>
<evidence type="ECO:0000313" key="2">
    <source>
        <dbReference type="EMBL" id="PIA19730.1"/>
    </source>
</evidence>
<keyword evidence="3" id="KW-1185">Reference proteome</keyword>
<organism evidence="2 3">
    <name type="scientific">Coemansia reversa (strain ATCC 12441 / NRRL 1564)</name>
    <dbReference type="NCBI Taxonomy" id="763665"/>
    <lineage>
        <taxon>Eukaryota</taxon>
        <taxon>Fungi</taxon>
        <taxon>Fungi incertae sedis</taxon>
        <taxon>Zoopagomycota</taxon>
        <taxon>Kickxellomycotina</taxon>
        <taxon>Kickxellomycetes</taxon>
        <taxon>Kickxellales</taxon>
        <taxon>Kickxellaceae</taxon>
        <taxon>Coemansia</taxon>
    </lineage>
</organism>
<accession>A0A2G5BL50</accession>
<evidence type="ECO:0000256" key="1">
    <source>
        <dbReference type="SAM" id="MobiDB-lite"/>
    </source>
</evidence>